<keyword evidence="2" id="KW-1185">Reference proteome</keyword>
<gene>
    <name evidence="1" type="ORF">OXYTRIMIC_618</name>
</gene>
<dbReference type="Proteomes" id="UP000053232">
    <property type="component" value="Unassembled WGS sequence"/>
</dbReference>
<accession>A0A073HXS9</accession>
<proteinExistence type="predicted"/>
<reference evidence="2" key="1">
    <citation type="journal article" date="2014" name="Cell">
        <title>The Architecture of a Scrambled Genome Reveals Massive Levels of Genomic Rearrangement during Development.</title>
        <authorList>
            <person name="Chen X."/>
            <person name="Bracht J.R."/>
            <person name="Goldman A.D."/>
            <person name="Dolzhenko E."/>
            <person name="Clay D.M."/>
            <person name="Swart E.C."/>
            <person name="Perlman D.H."/>
            <person name="Doak T.G."/>
            <person name="Stuart A."/>
            <person name="Amemiya C.T."/>
            <person name="Sebra R.P."/>
            <person name="Landweber L.F."/>
        </authorList>
    </citation>
    <scope>NUCLEOTIDE SEQUENCE [LARGE SCALE GENOMIC DNA]</scope>
    <source>
        <strain evidence="2">JRB310</strain>
    </source>
</reference>
<dbReference type="EMBL" id="ARYC01003326">
    <property type="protein sequence ID" value="KEJ82838.1"/>
    <property type="molecule type" value="Genomic_DNA"/>
</dbReference>
<evidence type="ECO:0000313" key="2">
    <source>
        <dbReference type="Proteomes" id="UP000053232"/>
    </source>
</evidence>
<protein>
    <submittedName>
        <fullName evidence="1">Uncharacterized protein</fullName>
    </submittedName>
</protein>
<dbReference type="AlphaFoldDB" id="A0A073HXS9"/>
<name>A0A073HXS9_9SPIT</name>
<sequence length="239" mass="27297">MIINLDYYYGGFSQSSGFKKEGISENVVAITQETKKKRSFIKDYKKFKDGDEEEMDKDLHKNFHNQFSSLKFSNCKIRVLKQLKIQNNLNDLTSIDYNLGLQEENNITSEFKSRSSAYFSLNTSEPARSAGFMGAGGAAHIEIPKALTKKQKTFDDPAMEQIKDTIAKISTLVHHLAKTQINQQTFQENTSKDIAAMVGVQSAQSKKLDSIKTLFLQSIQYFQQKFAQHFLIKQSFKYN</sequence>
<comment type="caution">
    <text evidence="1">The sequence shown here is derived from an EMBL/GenBank/DDBJ whole genome shotgun (WGS) entry which is preliminary data.</text>
</comment>
<organism evidence="1 2">
    <name type="scientific">Oxytricha trifallax</name>
    <dbReference type="NCBI Taxonomy" id="1172189"/>
    <lineage>
        <taxon>Eukaryota</taxon>
        <taxon>Sar</taxon>
        <taxon>Alveolata</taxon>
        <taxon>Ciliophora</taxon>
        <taxon>Intramacronucleata</taxon>
        <taxon>Spirotrichea</taxon>
        <taxon>Stichotrichia</taxon>
        <taxon>Sporadotrichida</taxon>
        <taxon>Oxytrichidae</taxon>
        <taxon>Oxytrichinae</taxon>
        <taxon>Oxytricha</taxon>
    </lineage>
</organism>
<evidence type="ECO:0000313" key="1">
    <source>
        <dbReference type="EMBL" id="KEJ82838.1"/>
    </source>
</evidence>